<feature type="domain" description="Conserved hypothetical protein CHP02391" evidence="1">
    <location>
        <begin position="140"/>
        <end position="263"/>
    </location>
</feature>
<reference evidence="2 3" key="1">
    <citation type="submission" date="2017-06" db="EMBL/GenBank/DDBJ databases">
        <authorList>
            <person name="Kim H.J."/>
            <person name="Triplett B.A."/>
        </authorList>
    </citation>
    <scope>NUCLEOTIDE SEQUENCE [LARGE SCALE GENOMIC DNA]</scope>
    <source>
        <strain evidence="2 3">DSM 18704</strain>
    </source>
</reference>
<name>A0A239GNK9_9BACT</name>
<dbReference type="AlphaFoldDB" id="A0A239GNK9"/>
<dbReference type="Pfam" id="PF09509">
    <property type="entry name" value="Hypoth_Ymh"/>
    <property type="match status" value="1"/>
</dbReference>
<dbReference type="Proteomes" id="UP000198356">
    <property type="component" value="Unassembled WGS sequence"/>
</dbReference>
<accession>A0A239GNK9</accession>
<dbReference type="EMBL" id="FZOU01000002">
    <property type="protein sequence ID" value="SNS70747.1"/>
    <property type="molecule type" value="Genomic_DNA"/>
</dbReference>
<organism evidence="2 3">
    <name type="scientific">Granulicella rosea</name>
    <dbReference type="NCBI Taxonomy" id="474952"/>
    <lineage>
        <taxon>Bacteria</taxon>
        <taxon>Pseudomonadati</taxon>
        <taxon>Acidobacteriota</taxon>
        <taxon>Terriglobia</taxon>
        <taxon>Terriglobales</taxon>
        <taxon>Acidobacteriaceae</taxon>
        <taxon>Granulicella</taxon>
    </lineage>
</organism>
<dbReference type="OrthoDB" id="1863356at2"/>
<gene>
    <name evidence="2" type="ORF">SAMN05421770_10214</name>
</gene>
<proteinExistence type="predicted"/>
<evidence type="ECO:0000313" key="3">
    <source>
        <dbReference type="Proteomes" id="UP000198356"/>
    </source>
</evidence>
<dbReference type="NCBIfam" id="TIGR02391">
    <property type="entry name" value="hypoth_ymh"/>
    <property type="match status" value="1"/>
</dbReference>
<evidence type="ECO:0000259" key="1">
    <source>
        <dbReference type="Pfam" id="PF09509"/>
    </source>
</evidence>
<evidence type="ECO:0000313" key="2">
    <source>
        <dbReference type="EMBL" id="SNS70747.1"/>
    </source>
</evidence>
<protein>
    <submittedName>
        <fullName evidence="2">TIGR02391 family protein</fullName>
    </submittedName>
</protein>
<dbReference type="InterPro" id="IPR012654">
    <property type="entry name" value="CHP02391"/>
</dbReference>
<dbReference type="RefSeq" id="WP_089407553.1">
    <property type="nucleotide sequence ID" value="NZ_FZOU01000002.1"/>
</dbReference>
<sequence length="272" mass="29868">MAVIPKLDEANLQAICDILGATDTGLTGTEIGRYLGECGCPDPIPQMTKRHRLYAALVEKQNLDRCANNILGFITHVMNPVRHVGSRDYFESERGKLNSVLAFSGLTLGDDGKLREVKTARTLSESEAIASALRKALVERNVHADVLKFCRAELVVDNYFHAVFEASKSIAEKLRVKTGLGSDGSQLVDEALGIGKAGCPRLAFNSLRTENERNEHSGLMNLIKGLFGAFRNTAAHAPKIHWNITEQDALDILTTISLVHRRLDTAVRTHIL</sequence>
<keyword evidence="3" id="KW-1185">Reference proteome</keyword>